<evidence type="ECO:0000259" key="6">
    <source>
        <dbReference type="PROSITE" id="PS51898"/>
    </source>
</evidence>
<dbReference type="SUPFAM" id="SSF56349">
    <property type="entry name" value="DNA breaking-rejoining enzymes"/>
    <property type="match status" value="1"/>
</dbReference>
<dbReference type="Gene3D" id="1.10.443.10">
    <property type="entry name" value="Intergrase catalytic core"/>
    <property type="match status" value="1"/>
</dbReference>
<dbReference type="GO" id="GO:0006310">
    <property type="term" value="P:DNA recombination"/>
    <property type="evidence" value="ECO:0007669"/>
    <property type="project" value="UniProtKB-KW"/>
</dbReference>
<evidence type="ECO:0000256" key="5">
    <source>
        <dbReference type="SAM" id="MobiDB-lite"/>
    </source>
</evidence>
<reference evidence="8 9" key="1">
    <citation type="submission" date="2019-03" db="EMBL/GenBank/DDBJ databases">
        <title>Genomic Encyclopedia of Archaeal and Bacterial Type Strains, Phase II (KMG-II): from individual species to whole genera.</title>
        <authorList>
            <person name="Goeker M."/>
        </authorList>
    </citation>
    <scope>NUCLEOTIDE SEQUENCE [LARGE SCALE GENOMIC DNA]</scope>
    <source>
        <strain evidence="8 9">DSM 24782</strain>
    </source>
</reference>
<organism evidence="8 9">
    <name type="scientific">Amnibacterium kyonggiense</name>
    <dbReference type="NCBI Taxonomy" id="595671"/>
    <lineage>
        <taxon>Bacteria</taxon>
        <taxon>Bacillati</taxon>
        <taxon>Actinomycetota</taxon>
        <taxon>Actinomycetes</taxon>
        <taxon>Micrococcales</taxon>
        <taxon>Microbacteriaceae</taxon>
        <taxon>Amnibacterium</taxon>
    </lineage>
</organism>
<sequence length="417" mass="46200">MGTVTAYETAAGKRYRVRYRKPDHRQTDKRGFKTKREAELYLASMEVTVARGDFVDASAARATIGELGAVWVANLSHLKPSTERTTEIGWRLHVRPRWQNVPVSAVRHSDVQAWVSEMRKTRGATSVQRAYGVLASILDVAVADRRIHSNPARGVKLPRKVGREHRYLTHEQVSRLAVAAGEWGPLVLLLAYCGLRWGEAAGLRVQDVNLVRHRLFVAQNAVEVGGEIHVGTPKTHKRRSVPFPATLTPMFEQLSAGKGPLDLLFIDERGSYIHRSKTGKGWFWRAAVEIGLGGLTPHDLRHTAASLAVQSGANVKAVQRMLGHSSAAMTLDVYADLFDDDLDIVGARLDDGLLRTDVGKMWANRGSTPVRPLERLPQPGVLSLPRSGPRGARTHDPRSRNSGFPWRRVRARECSLG</sequence>
<evidence type="ECO:0000256" key="3">
    <source>
        <dbReference type="ARBA" id="ARBA00023172"/>
    </source>
</evidence>
<evidence type="ECO:0000313" key="9">
    <source>
        <dbReference type="Proteomes" id="UP000295344"/>
    </source>
</evidence>
<dbReference type="Gene3D" id="1.10.150.130">
    <property type="match status" value="1"/>
</dbReference>
<protein>
    <submittedName>
        <fullName evidence="8">Site-specific recombinase XerD</fullName>
    </submittedName>
</protein>
<feature type="domain" description="Core-binding (CB)" evidence="7">
    <location>
        <begin position="62"/>
        <end position="142"/>
    </location>
</feature>
<evidence type="ECO:0000313" key="8">
    <source>
        <dbReference type="EMBL" id="TDS80358.1"/>
    </source>
</evidence>
<keyword evidence="3" id="KW-0233">DNA recombination</keyword>
<dbReference type="OrthoDB" id="1822491at2"/>
<proteinExistence type="inferred from homology"/>
<feature type="domain" description="Tyr recombinase" evidence="6">
    <location>
        <begin position="163"/>
        <end position="347"/>
    </location>
</feature>
<dbReference type="AlphaFoldDB" id="A0A4R7FRK5"/>
<dbReference type="Pfam" id="PF00589">
    <property type="entry name" value="Phage_integrase"/>
    <property type="match status" value="1"/>
</dbReference>
<dbReference type="PANTHER" id="PTHR30349:SF64">
    <property type="entry name" value="PROPHAGE INTEGRASE INTD-RELATED"/>
    <property type="match status" value="1"/>
</dbReference>
<dbReference type="InterPro" id="IPR028259">
    <property type="entry name" value="AP2-like_int_N"/>
</dbReference>
<dbReference type="InterPro" id="IPR013762">
    <property type="entry name" value="Integrase-like_cat_sf"/>
</dbReference>
<dbReference type="EMBL" id="SOAM01000001">
    <property type="protein sequence ID" value="TDS80358.1"/>
    <property type="molecule type" value="Genomic_DNA"/>
</dbReference>
<accession>A0A4R7FRK5</accession>
<keyword evidence="2 4" id="KW-0238">DNA-binding</keyword>
<gene>
    <name evidence="8" type="ORF">CLV52_0916</name>
</gene>
<dbReference type="GO" id="GO:0003677">
    <property type="term" value="F:DNA binding"/>
    <property type="evidence" value="ECO:0007669"/>
    <property type="project" value="UniProtKB-UniRule"/>
</dbReference>
<comment type="similarity">
    <text evidence="1">Belongs to the 'phage' integrase family.</text>
</comment>
<dbReference type="InterPro" id="IPR011010">
    <property type="entry name" value="DNA_brk_join_enz"/>
</dbReference>
<dbReference type="InterPro" id="IPR010998">
    <property type="entry name" value="Integrase_recombinase_N"/>
</dbReference>
<evidence type="ECO:0000256" key="1">
    <source>
        <dbReference type="ARBA" id="ARBA00008857"/>
    </source>
</evidence>
<evidence type="ECO:0000259" key="7">
    <source>
        <dbReference type="PROSITE" id="PS51900"/>
    </source>
</evidence>
<dbReference type="Proteomes" id="UP000295344">
    <property type="component" value="Unassembled WGS sequence"/>
</dbReference>
<dbReference type="InterPro" id="IPR002104">
    <property type="entry name" value="Integrase_catalytic"/>
</dbReference>
<dbReference type="PROSITE" id="PS51898">
    <property type="entry name" value="TYR_RECOMBINASE"/>
    <property type="match status" value="1"/>
</dbReference>
<evidence type="ECO:0000256" key="4">
    <source>
        <dbReference type="PROSITE-ProRule" id="PRU01248"/>
    </source>
</evidence>
<dbReference type="PROSITE" id="PS51900">
    <property type="entry name" value="CB"/>
    <property type="match status" value="1"/>
</dbReference>
<name>A0A4R7FRK5_9MICO</name>
<dbReference type="InterPro" id="IPR044068">
    <property type="entry name" value="CB"/>
</dbReference>
<feature type="region of interest" description="Disordered" evidence="5">
    <location>
        <begin position="368"/>
        <end position="406"/>
    </location>
</feature>
<dbReference type="GO" id="GO:0015074">
    <property type="term" value="P:DNA integration"/>
    <property type="evidence" value="ECO:0007669"/>
    <property type="project" value="InterPro"/>
</dbReference>
<dbReference type="CDD" id="cd01189">
    <property type="entry name" value="INT_ICEBs1_C_like"/>
    <property type="match status" value="1"/>
</dbReference>
<dbReference type="Pfam" id="PF14657">
    <property type="entry name" value="Arm-DNA-bind_4"/>
    <property type="match status" value="1"/>
</dbReference>
<dbReference type="RefSeq" id="WP_133765089.1">
    <property type="nucleotide sequence ID" value="NZ_BAAARP010000001.1"/>
</dbReference>
<comment type="caution">
    <text evidence="8">The sequence shown here is derived from an EMBL/GenBank/DDBJ whole genome shotgun (WGS) entry which is preliminary data.</text>
</comment>
<keyword evidence="9" id="KW-1185">Reference proteome</keyword>
<evidence type="ECO:0000256" key="2">
    <source>
        <dbReference type="ARBA" id="ARBA00023125"/>
    </source>
</evidence>
<dbReference type="InterPro" id="IPR050090">
    <property type="entry name" value="Tyrosine_recombinase_XerCD"/>
</dbReference>
<dbReference type="PANTHER" id="PTHR30349">
    <property type="entry name" value="PHAGE INTEGRASE-RELATED"/>
    <property type="match status" value="1"/>
</dbReference>